<dbReference type="AlphaFoldDB" id="A0AA40F5M3"/>
<keyword evidence="1" id="KW-1133">Transmembrane helix</keyword>
<dbReference type="Proteomes" id="UP001172155">
    <property type="component" value="Unassembled WGS sequence"/>
</dbReference>
<dbReference type="PANTHER" id="PTHR35895">
    <property type="entry name" value="CHROMOSOME 16, WHOLE GENOME SHOTGUN SEQUENCE"/>
    <property type="match status" value="1"/>
</dbReference>
<accession>A0AA40F5M3</accession>
<dbReference type="Pfam" id="PF12505">
    <property type="entry name" value="DUF3712"/>
    <property type="match status" value="1"/>
</dbReference>
<gene>
    <name evidence="2" type="ORF">B0T18DRAFT_317675</name>
</gene>
<feature type="transmembrane region" description="Helical" evidence="1">
    <location>
        <begin position="27"/>
        <end position="51"/>
    </location>
</feature>
<proteinExistence type="predicted"/>
<evidence type="ECO:0000313" key="2">
    <source>
        <dbReference type="EMBL" id="KAK0751643.1"/>
    </source>
</evidence>
<dbReference type="GO" id="GO:0000329">
    <property type="term" value="C:fungal-type vacuole membrane"/>
    <property type="evidence" value="ECO:0007669"/>
    <property type="project" value="InterPro"/>
</dbReference>
<evidence type="ECO:0000313" key="3">
    <source>
        <dbReference type="Proteomes" id="UP001172155"/>
    </source>
</evidence>
<organism evidence="2 3">
    <name type="scientific">Schizothecium vesticola</name>
    <dbReference type="NCBI Taxonomy" id="314040"/>
    <lineage>
        <taxon>Eukaryota</taxon>
        <taxon>Fungi</taxon>
        <taxon>Dikarya</taxon>
        <taxon>Ascomycota</taxon>
        <taxon>Pezizomycotina</taxon>
        <taxon>Sordariomycetes</taxon>
        <taxon>Sordariomycetidae</taxon>
        <taxon>Sordariales</taxon>
        <taxon>Schizotheciaceae</taxon>
        <taxon>Schizothecium</taxon>
    </lineage>
</organism>
<evidence type="ECO:0000256" key="1">
    <source>
        <dbReference type="SAM" id="Phobius"/>
    </source>
</evidence>
<sequence>MSSDYEKTHATQAEVVKSKKRGHCAKFWWAYLIAIIVIAVIVVPVILLVAVPKIAQSKLDDAELTLDGVVITNSQTNSLSMSINSTIRSDGKVHAKIDPFVGEMYLEDLLPHTPFAALNFPATTSDKLQIVNVSQTLQITDLKALTTFNTWLLTNETLRITIRGETHVRVKGISRAYPVTFKKTLTTNGLHGFEGTTVTNTNVTLQPDAQGNNFKGTAMIPNKSVFTLDIGNATFYNYLLGKEVGTVYIDNILLNPGENTFPMRATVDNGAVLTALGSKPYCDEKKGVLPLVLRGKTVENFGQPIPYFADALGSHNQTVDVDIGTPVARLLGGNPVPCSPTGGGAH</sequence>
<keyword evidence="1" id="KW-0812">Transmembrane</keyword>
<name>A0AA40F5M3_9PEZI</name>
<keyword evidence="1" id="KW-0472">Membrane</keyword>
<comment type="caution">
    <text evidence="2">The sequence shown here is derived from an EMBL/GenBank/DDBJ whole genome shotgun (WGS) entry which is preliminary data.</text>
</comment>
<dbReference type="InterPro" id="IPR022185">
    <property type="entry name" value="DUF3712"/>
</dbReference>
<dbReference type="InterPro" id="IPR046368">
    <property type="entry name" value="Tag1"/>
</dbReference>
<dbReference type="EMBL" id="JAUKUD010000002">
    <property type="protein sequence ID" value="KAK0751643.1"/>
    <property type="molecule type" value="Genomic_DNA"/>
</dbReference>
<reference evidence="2" key="1">
    <citation type="submission" date="2023-06" db="EMBL/GenBank/DDBJ databases">
        <title>Genome-scale phylogeny and comparative genomics of the fungal order Sordariales.</title>
        <authorList>
            <consortium name="Lawrence Berkeley National Laboratory"/>
            <person name="Hensen N."/>
            <person name="Bonometti L."/>
            <person name="Westerberg I."/>
            <person name="Brannstrom I.O."/>
            <person name="Guillou S."/>
            <person name="Cros-Aarteil S."/>
            <person name="Calhoun S."/>
            <person name="Haridas S."/>
            <person name="Kuo A."/>
            <person name="Mondo S."/>
            <person name="Pangilinan J."/>
            <person name="Riley R."/>
            <person name="LaButti K."/>
            <person name="Andreopoulos B."/>
            <person name="Lipzen A."/>
            <person name="Chen C."/>
            <person name="Yanf M."/>
            <person name="Daum C."/>
            <person name="Ng V."/>
            <person name="Clum A."/>
            <person name="Steindorff A."/>
            <person name="Ohm R."/>
            <person name="Martin F."/>
            <person name="Silar P."/>
            <person name="Natvig D."/>
            <person name="Lalanne C."/>
            <person name="Gautier V."/>
            <person name="Ament-velasquez S.L."/>
            <person name="Kruys A."/>
            <person name="Hutchinson M.I."/>
            <person name="Powell A.J."/>
            <person name="Barry K."/>
            <person name="Miller A.N."/>
            <person name="Grigoriev I.V."/>
            <person name="Debuchy R."/>
            <person name="Gladieux P."/>
            <person name="Thoren M.H."/>
            <person name="Johannesson H."/>
        </authorList>
    </citation>
    <scope>NUCLEOTIDE SEQUENCE</scope>
    <source>
        <strain evidence="2">SMH3187-1</strain>
    </source>
</reference>
<protein>
    <submittedName>
        <fullName evidence="2">Uncharacterized protein</fullName>
    </submittedName>
</protein>
<keyword evidence="3" id="KW-1185">Reference proteome</keyword>
<dbReference type="PANTHER" id="PTHR35895:SF1">
    <property type="entry name" value="LIPID-BINDING SERUM GLYCOPROTEIN C-TERMINAL DOMAIN-CONTAINING PROTEIN"/>
    <property type="match status" value="1"/>
</dbReference>